<comment type="similarity">
    <text evidence="2 9">Belongs to the Wnt family.</text>
</comment>
<evidence type="ECO:0000256" key="6">
    <source>
        <dbReference type="ARBA" id="ARBA00022687"/>
    </source>
</evidence>
<keyword evidence="4" id="KW-0964">Secreted</keyword>
<dbReference type="PANTHER" id="PTHR12027">
    <property type="entry name" value="WNT RELATED"/>
    <property type="match status" value="1"/>
</dbReference>
<organism evidence="11 12">
    <name type="scientific">Homarus americanus</name>
    <name type="common">American lobster</name>
    <dbReference type="NCBI Taxonomy" id="6706"/>
    <lineage>
        <taxon>Eukaryota</taxon>
        <taxon>Metazoa</taxon>
        <taxon>Ecdysozoa</taxon>
        <taxon>Arthropoda</taxon>
        <taxon>Crustacea</taxon>
        <taxon>Multicrustacea</taxon>
        <taxon>Malacostraca</taxon>
        <taxon>Eumalacostraca</taxon>
        <taxon>Eucarida</taxon>
        <taxon>Decapoda</taxon>
        <taxon>Pleocyemata</taxon>
        <taxon>Astacidea</taxon>
        <taxon>Nephropoidea</taxon>
        <taxon>Nephropidae</taxon>
        <taxon>Homarus</taxon>
    </lineage>
</organism>
<dbReference type="InterPro" id="IPR018161">
    <property type="entry name" value="Wnt_CS"/>
</dbReference>
<dbReference type="GO" id="GO:0060070">
    <property type="term" value="P:canonical Wnt signaling pathway"/>
    <property type="evidence" value="ECO:0007669"/>
    <property type="project" value="TreeGrafter"/>
</dbReference>
<evidence type="ECO:0000256" key="10">
    <source>
        <dbReference type="SAM" id="MobiDB-lite"/>
    </source>
</evidence>
<feature type="compositionally biased region" description="Basic residues" evidence="10">
    <location>
        <begin position="396"/>
        <end position="411"/>
    </location>
</feature>
<evidence type="ECO:0000256" key="7">
    <source>
        <dbReference type="ARBA" id="ARBA00023157"/>
    </source>
</evidence>
<name>A0A8J5JW30_HOMAM</name>
<gene>
    <name evidence="11" type="primary">Wnt-1-L</name>
    <name evidence="11" type="ORF">Hamer_G010902</name>
</gene>
<feature type="compositionally biased region" description="Basic and acidic residues" evidence="10">
    <location>
        <begin position="1"/>
        <end position="14"/>
    </location>
</feature>
<evidence type="ECO:0000313" key="11">
    <source>
        <dbReference type="EMBL" id="KAG7162223.1"/>
    </source>
</evidence>
<evidence type="ECO:0000256" key="3">
    <source>
        <dbReference type="ARBA" id="ARBA00022473"/>
    </source>
</evidence>
<dbReference type="Pfam" id="PF00110">
    <property type="entry name" value="wnt"/>
    <property type="match status" value="1"/>
</dbReference>
<keyword evidence="7" id="KW-1015">Disulfide bond</keyword>
<evidence type="ECO:0000256" key="1">
    <source>
        <dbReference type="ARBA" id="ARBA00004498"/>
    </source>
</evidence>
<feature type="region of interest" description="Disordered" evidence="10">
    <location>
        <begin position="134"/>
        <end position="173"/>
    </location>
</feature>
<proteinExistence type="inferred from homology"/>
<keyword evidence="6 9" id="KW-0879">Wnt signaling pathway</keyword>
<dbReference type="Proteomes" id="UP000747542">
    <property type="component" value="Unassembled WGS sequence"/>
</dbReference>
<accession>A0A8J5JW30</accession>
<keyword evidence="8" id="KW-0449">Lipoprotein</keyword>
<dbReference type="PROSITE" id="PS00246">
    <property type="entry name" value="WNT1"/>
    <property type="match status" value="1"/>
</dbReference>
<dbReference type="AlphaFoldDB" id="A0A8J5JW30"/>
<dbReference type="GO" id="GO:0005125">
    <property type="term" value="F:cytokine activity"/>
    <property type="evidence" value="ECO:0007669"/>
    <property type="project" value="TreeGrafter"/>
</dbReference>
<dbReference type="GO" id="GO:0005109">
    <property type="term" value="F:frizzled binding"/>
    <property type="evidence" value="ECO:0007669"/>
    <property type="project" value="TreeGrafter"/>
</dbReference>
<comment type="subcellular location">
    <subcellularLocation>
        <location evidence="1 9">Secreted</location>
        <location evidence="1 9">Extracellular space</location>
        <location evidence="1 9">Extracellular matrix</location>
    </subcellularLocation>
</comment>
<keyword evidence="3 9" id="KW-0217">Developmental protein</keyword>
<feature type="compositionally biased region" description="Basic and acidic residues" evidence="10">
    <location>
        <begin position="156"/>
        <end position="172"/>
    </location>
</feature>
<comment type="function">
    <text evidence="9">Ligand for members of the frizzled family of seven transmembrane receptors.</text>
</comment>
<evidence type="ECO:0000256" key="2">
    <source>
        <dbReference type="ARBA" id="ARBA00005683"/>
    </source>
</evidence>
<evidence type="ECO:0000256" key="8">
    <source>
        <dbReference type="ARBA" id="ARBA00023288"/>
    </source>
</evidence>
<feature type="region of interest" description="Disordered" evidence="10">
    <location>
        <begin position="1"/>
        <end position="82"/>
    </location>
</feature>
<keyword evidence="12" id="KW-1185">Reference proteome</keyword>
<dbReference type="GO" id="GO:0045165">
    <property type="term" value="P:cell fate commitment"/>
    <property type="evidence" value="ECO:0007669"/>
    <property type="project" value="TreeGrafter"/>
</dbReference>
<dbReference type="GO" id="GO:0030182">
    <property type="term" value="P:neuron differentiation"/>
    <property type="evidence" value="ECO:0007669"/>
    <property type="project" value="TreeGrafter"/>
</dbReference>
<dbReference type="InterPro" id="IPR005817">
    <property type="entry name" value="Wnt"/>
</dbReference>
<feature type="compositionally biased region" description="Basic residues" evidence="10">
    <location>
        <begin position="15"/>
        <end position="34"/>
    </location>
</feature>
<sequence length="570" mass="65493">MGEKVRRRGEDMVEKKKKNEQRKQRGRRRRKKRKGNEELKETMRRRRKRTRGGGGEDYLPGSLASPAHRRDGRIMGGASTPTDYFTSKWVVRRFWVGEWAALMGGWMDRRHPVEVESRSTPNSILAAISSSRVMRERPIHRSTSSVRAAAAGRKQSQQEEEKQQQQQEEEKQQQQQEEQQDLWWCFTCVPIGGVLQMVVLHLCLYWRNTSGGGASPVSLLEECFRWWCFTCVSIGGILQVVVLHLCLYWRSASGGGASPVSLLEECFRWWCFTCVSTGGVLQVVVLHLCPYWRTASGGGASPVSPQEGFRWWCFTCASTEGVLQQQARSMRNHVKDNMRKECKCHGMSGSCTVKTCWWRLPYFRRVGDALKDRFDGASRVLVKNLGNPRTPNDRRPNRRRKSKKRKRKSFRLFKPFNPDHKPPSKKDLVYLEESPDFCLRNRQLGKYHRDTRQRVQQDEHRCGRVRPHVLREGVPLPGGGGGGKVFLYLPVVLRRQVQDLQIYEDHTHLFLVASTHQVLKRDVVALPCFESRMVPCICAVANVLAKMTHHAGSRQGHSDITGTTPLLVYL</sequence>
<dbReference type="PANTHER" id="PTHR12027:SF91">
    <property type="entry name" value="PROTO-ONCOGENE WNT-1"/>
    <property type="match status" value="1"/>
</dbReference>
<dbReference type="PRINTS" id="PR01349">
    <property type="entry name" value="WNTPROTEIN"/>
</dbReference>
<dbReference type="GO" id="GO:0005615">
    <property type="term" value="C:extracellular space"/>
    <property type="evidence" value="ECO:0007669"/>
    <property type="project" value="TreeGrafter"/>
</dbReference>
<dbReference type="EMBL" id="JAHLQT010028013">
    <property type="protein sequence ID" value="KAG7162223.1"/>
    <property type="molecule type" value="Genomic_DNA"/>
</dbReference>
<evidence type="ECO:0000313" key="12">
    <source>
        <dbReference type="Proteomes" id="UP000747542"/>
    </source>
</evidence>
<evidence type="ECO:0000256" key="9">
    <source>
        <dbReference type="RuleBase" id="RU003500"/>
    </source>
</evidence>
<reference evidence="11" key="1">
    <citation type="journal article" date="2021" name="Sci. Adv.">
        <title>The American lobster genome reveals insights on longevity, neural, and immune adaptations.</title>
        <authorList>
            <person name="Polinski J.M."/>
            <person name="Zimin A.V."/>
            <person name="Clark K.F."/>
            <person name="Kohn A.B."/>
            <person name="Sadowski N."/>
            <person name="Timp W."/>
            <person name="Ptitsyn A."/>
            <person name="Khanna P."/>
            <person name="Romanova D.Y."/>
            <person name="Williams P."/>
            <person name="Greenwood S.J."/>
            <person name="Moroz L.L."/>
            <person name="Walt D.R."/>
            <person name="Bodnar A.G."/>
        </authorList>
    </citation>
    <scope>NUCLEOTIDE SEQUENCE</scope>
    <source>
        <strain evidence="11">GMGI-L3</strain>
    </source>
</reference>
<evidence type="ECO:0000256" key="4">
    <source>
        <dbReference type="ARBA" id="ARBA00022525"/>
    </source>
</evidence>
<evidence type="ECO:0000256" key="5">
    <source>
        <dbReference type="ARBA" id="ARBA00022530"/>
    </source>
</evidence>
<protein>
    <recommendedName>
        <fullName evidence="9">Protein Wnt</fullName>
    </recommendedName>
</protein>
<keyword evidence="5" id="KW-0272">Extracellular matrix</keyword>
<comment type="caution">
    <text evidence="11">The sequence shown here is derived from an EMBL/GenBank/DDBJ whole genome shotgun (WGS) entry which is preliminary data.</text>
</comment>
<feature type="region of interest" description="Disordered" evidence="10">
    <location>
        <begin position="383"/>
        <end position="425"/>
    </location>
</feature>
<dbReference type="SMART" id="SM00097">
    <property type="entry name" value="WNT1"/>
    <property type="match status" value="1"/>
</dbReference>